<evidence type="ECO:0000313" key="2">
    <source>
        <dbReference type="Proteomes" id="UP001164746"/>
    </source>
</evidence>
<reference evidence="1" key="1">
    <citation type="submission" date="2022-11" db="EMBL/GenBank/DDBJ databases">
        <title>Centuries of genome instability and evolution in soft-shell clam transmissible cancer (bioRxiv).</title>
        <authorList>
            <person name="Hart S.F.M."/>
            <person name="Yonemitsu M.A."/>
            <person name="Giersch R.M."/>
            <person name="Beal B.F."/>
            <person name="Arriagada G."/>
            <person name="Davis B.W."/>
            <person name="Ostrander E.A."/>
            <person name="Goff S.P."/>
            <person name="Metzger M.J."/>
        </authorList>
    </citation>
    <scope>NUCLEOTIDE SEQUENCE</scope>
    <source>
        <strain evidence="1">MELC-2E11</strain>
        <tissue evidence="1">Siphon/mantle</tissue>
    </source>
</reference>
<protein>
    <submittedName>
        <fullName evidence="1">Uncharacterized protein</fullName>
    </submittedName>
</protein>
<gene>
    <name evidence="1" type="ORF">MAR_005751</name>
</gene>
<sequence>MAVADCDALPGGVPIPTSPCDNCDSGGNGLMRVFNAGLPRTKTRSLKLMCGIVAEPVNSSTSSSSNETATNAGMITKKSFRTFLPTDDMVNDKALLKSQIDMISMWCKLII</sequence>
<name>A0ABY7F3L6_MYAAR</name>
<evidence type="ECO:0000313" key="1">
    <source>
        <dbReference type="EMBL" id="WAR15646.1"/>
    </source>
</evidence>
<accession>A0ABY7F3L6</accession>
<proteinExistence type="predicted"/>
<organism evidence="1 2">
    <name type="scientific">Mya arenaria</name>
    <name type="common">Soft-shell clam</name>
    <dbReference type="NCBI Taxonomy" id="6604"/>
    <lineage>
        <taxon>Eukaryota</taxon>
        <taxon>Metazoa</taxon>
        <taxon>Spiralia</taxon>
        <taxon>Lophotrochozoa</taxon>
        <taxon>Mollusca</taxon>
        <taxon>Bivalvia</taxon>
        <taxon>Autobranchia</taxon>
        <taxon>Heteroconchia</taxon>
        <taxon>Euheterodonta</taxon>
        <taxon>Imparidentia</taxon>
        <taxon>Neoheterodontei</taxon>
        <taxon>Myida</taxon>
        <taxon>Myoidea</taxon>
        <taxon>Myidae</taxon>
        <taxon>Mya</taxon>
    </lineage>
</organism>
<keyword evidence="2" id="KW-1185">Reference proteome</keyword>
<dbReference type="EMBL" id="CP111020">
    <property type="protein sequence ID" value="WAR15646.1"/>
    <property type="molecule type" value="Genomic_DNA"/>
</dbReference>
<dbReference type="Proteomes" id="UP001164746">
    <property type="component" value="Chromosome 9"/>
</dbReference>